<dbReference type="Proteomes" id="UP000261811">
    <property type="component" value="Unassembled WGS sequence"/>
</dbReference>
<gene>
    <name evidence="2" type="ORF">DZF91_00835</name>
</gene>
<proteinExistence type="predicted"/>
<sequence length="180" mass="18899">MEDGATWLDIGVTTTMKIEAVALTAFLLAVFGWLAAGLGGGFGPAGWTVGLVLFATVAGLVITAAIRTFRYRVWLEDGTLAVQQAFRVCRFDLAQADVVLQWAEAQENPSGPQTGVTAMVVRDPGRKRGLRVRLLDSRNRRIPPAQFLALADAIAGRDGPPPLSALGLRDAASAGPSAGA</sequence>
<dbReference type="AlphaFoldDB" id="A0A372JUR3"/>
<keyword evidence="1" id="KW-0472">Membrane</keyword>
<feature type="transmembrane region" description="Helical" evidence="1">
    <location>
        <begin position="20"/>
        <end position="39"/>
    </location>
</feature>
<evidence type="ECO:0000313" key="2">
    <source>
        <dbReference type="EMBL" id="RFU43484.1"/>
    </source>
</evidence>
<dbReference type="RefSeq" id="WP_117355610.1">
    <property type="nucleotide sequence ID" value="NZ_QURH01000012.1"/>
</dbReference>
<dbReference type="OrthoDB" id="3480070at2"/>
<protein>
    <submittedName>
        <fullName evidence="2">Uncharacterized protein</fullName>
    </submittedName>
</protein>
<comment type="caution">
    <text evidence="2">The sequence shown here is derived from an EMBL/GenBank/DDBJ whole genome shotgun (WGS) entry which is preliminary data.</text>
</comment>
<evidence type="ECO:0000256" key="1">
    <source>
        <dbReference type="SAM" id="Phobius"/>
    </source>
</evidence>
<organism evidence="2 3">
    <name type="scientific">Actinomadura logoneensis</name>
    <dbReference type="NCBI Taxonomy" id="2293572"/>
    <lineage>
        <taxon>Bacteria</taxon>
        <taxon>Bacillati</taxon>
        <taxon>Actinomycetota</taxon>
        <taxon>Actinomycetes</taxon>
        <taxon>Streptosporangiales</taxon>
        <taxon>Thermomonosporaceae</taxon>
        <taxon>Actinomadura</taxon>
    </lineage>
</organism>
<accession>A0A372JUR3</accession>
<keyword evidence="1" id="KW-0812">Transmembrane</keyword>
<evidence type="ECO:0000313" key="3">
    <source>
        <dbReference type="Proteomes" id="UP000261811"/>
    </source>
</evidence>
<name>A0A372JUR3_9ACTN</name>
<reference evidence="2 3" key="1">
    <citation type="submission" date="2018-08" db="EMBL/GenBank/DDBJ databases">
        <title>Actinomadura jelena sp. nov., a novel Actinomycete isolated from soil in Chad.</title>
        <authorList>
            <person name="Shi L."/>
        </authorList>
    </citation>
    <scope>NUCLEOTIDE SEQUENCE [LARGE SCALE GENOMIC DNA]</scope>
    <source>
        <strain evidence="2 3">NEAU-G17</strain>
    </source>
</reference>
<feature type="transmembrane region" description="Helical" evidence="1">
    <location>
        <begin position="45"/>
        <end position="66"/>
    </location>
</feature>
<dbReference type="EMBL" id="QURH01000012">
    <property type="protein sequence ID" value="RFU43484.1"/>
    <property type="molecule type" value="Genomic_DNA"/>
</dbReference>
<keyword evidence="3" id="KW-1185">Reference proteome</keyword>
<keyword evidence="1" id="KW-1133">Transmembrane helix</keyword>